<dbReference type="InterPro" id="IPR003961">
    <property type="entry name" value="FN3_dom"/>
</dbReference>
<dbReference type="Pfam" id="PF16656">
    <property type="entry name" value="Pur_ac_phosph_N"/>
    <property type="match status" value="1"/>
</dbReference>
<organism evidence="3 4">
    <name type="scientific">Arsenicibacter rosenii</name>
    <dbReference type="NCBI Taxonomy" id="1750698"/>
    <lineage>
        <taxon>Bacteria</taxon>
        <taxon>Pseudomonadati</taxon>
        <taxon>Bacteroidota</taxon>
        <taxon>Cytophagia</taxon>
        <taxon>Cytophagales</taxon>
        <taxon>Spirosomataceae</taxon>
        <taxon>Arsenicibacter</taxon>
    </lineage>
</organism>
<dbReference type="Gene3D" id="3.60.21.10">
    <property type="match status" value="1"/>
</dbReference>
<evidence type="ECO:0000259" key="2">
    <source>
        <dbReference type="PROSITE" id="PS50853"/>
    </source>
</evidence>
<evidence type="ECO:0000313" key="3">
    <source>
        <dbReference type="EMBL" id="OIN61233.1"/>
    </source>
</evidence>
<dbReference type="InterPro" id="IPR029052">
    <property type="entry name" value="Metallo-depent_PP-like"/>
</dbReference>
<reference evidence="3 4" key="1">
    <citation type="submission" date="2016-10" db="EMBL/GenBank/DDBJ databases">
        <title>Arsenicibacter rosenii gen. nov., sp. nov., an efficient arsenic-methylating bacterium isolated from an arsenic-contaminated paddy soil.</title>
        <authorList>
            <person name="Huang K."/>
        </authorList>
    </citation>
    <scope>NUCLEOTIDE SEQUENCE [LARGE SCALE GENOMIC DNA]</scope>
    <source>
        <strain evidence="3 4">SM-1</strain>
    </source>
</reference>
<keyword evidence="1" id="KW-0732">Signal</keyword>
<dbReference type="InterPro" id="IPR015914">
    <property type="entry name" value="PAPs_N"/>
</dbReference>
<dbReference type="GO" id="GO:0046872">
    <property type="term" value="F:metal ion binding"/>
    <property type="evidence" value="ECO:0007669"/>
    <property type="project" value="InterPro"/>
</dbReference>
<gene>
    <name evidence="3" type="ORF">BLX24_00300</name>
</gene>
<comment type="caution">
    <text evidence="3">The sequence shown here is derived from an EMBL/GenBank/DDBJ whole genome shotgun (WGS) entry which is preliminary data.</text>
</comment>
<evidence type="ECO:0000256" key="1">
    <source>
        <dbReference type="ARBA" id="ARBA00022729"/>
    </source>
</evidence>
<dbReference type="InterPro" id="IPR039331">
    <property type="entry name" value="PAPs-like"/>
</dbReference>
<evidence type="ECO:0000313" key="4">
    <source>
        <dbReference type="Proteomes" id="UP000181790"/>
    </source>
</evidence>
<proteinExistence type="predicted"/>
<dbReference type="Proteomes" id="UP000181790">
    <property type="component" value="Unassembled WGS sequence"/>
</dbReference>
<dbReference type="InterPro" id="IPR008963">
    <property type="entry name" value="Purple_acid_Pase-like_N"/>
</dbReference>
<accession>A0A1S2VR21</accession>
<dbReference type="SUPFAM" id="SSF56300">
    <property type="entry name" value="Metallo-dependent phosphatases"/>
    <property type="match status" value="1"/>
</dbReference>
<keyword evidence="4" id="KW-1185">Reference proteome</keyword>
<feature type="domain" description="Fibronectin type-III" evidence="2">
    <location>
        <begin position="217"/>
        <end position="317"/>
    </location>
</feature>
<dbReference type="PROSITE" id="PS50853">
    <property type="entry name" value="FN3"/>
    <property type="match status" value="1"/>
</dbReference>
<dbReference type="InterPro" id="IPR004843">
    <property type="entry name" value="Calcineurin-like_PHP"/>
</dbReference>
<dbReference type="CDD" id="cd00063">
    <property type="entry name" value="FN3"/>
    <property type="match status" value="1"/>
</dbReference>
<dbReference type="EMBL" id="MORL01000001">
    <property type="protein sequence ID" value="OIN61233.1"/>
    <property type="molecule type" value="Genomic_DNA"/>
</dbReference>
<dbReference type="Pfam" id="PF00149">
    <property type="entry name" value="Metallophos"/>
    <property type="match status" value="1"/>
</dbReference>
<sequence length="582" mass="65339">MLLTAGTATAFGQVSSGPQTVKSVTDRAVTRLYEQLSPQQLDTIRESFILNMLSPADKNVLATRYLTFDVNVPAVVSVMRDQAQKTVPFWLLPGGFVKTGMVVKNEEYTYEVWQKRVNAGRVELGINGFDKHRPVYFVSVGPQKAGSRLQVTNCLPAQTQTVMQKGAFTYHDWDDLVLDEVPEALRGQLLLQTIRGRAREAHLVGAFRKTTTPSTATPDQLLLTWRGDPATTMNIQWRTSPAVNEGLVQYWVAGRHDTLTQPASRFVMEDRLLQNDRYVHRFTGTLSGLAPGTTYTCRVGSRGGSWSPPTTFSTSAAAPDGFSYIWFGDTHKSPEWGQIAQKAAARHPEVAFYSIAGDLVSTGLHRDEWDELWQHSGGIFARKPLMPIPGNHDSQDGLGAWMYQAMFSLPENGPAAAPAEQTYAFTYQNALFLMIDGTSPVEQQTAWIKDQLASSKADWKFAFFHFPPYNYEEDYALIRREWCSLFDQYHVDMVMSGHVHYYMRSKPMYAGKPVDSPAKGTIYTISVGIPGNHNNMPAEDYAVSRYPKGNYYQHITIKGKKMIYTCYDPDGQVKDQLSIRKE</sequence>
<dbReference type="SUPFAM" id="SSF49363">
    <property type="entry name" value="Purple acid phosphatase, N-terminal domain"/>
    <property type="match status" value="1"/>
</dbReference>
<protein>
    <submittedName>
        <fullName evidence="3">Metallophosphoesterase</fullName>
    </submittedName>
</protein>
<dbReference type="Gene3D" id="2.60.40.380">
    <property type="entry name" value="Purple acid phosphatase-like, N-terminal"/>
    <property type="match status" value="1"/>
</dbReference>
<dbReference type="PANTHER" id="PTHR22953:SF153">
    <property type="entry name" value="PURPLE ACID PHOSPHATASE"/>
    <property type="match status" value="1"/>
</dbReference>
<dbReference type="PANTHER" id="PTHR22953">
    <property type="entry name" value="ACID PHOSPHATASE RELATED"/>
    <property type="match status" value="1"/>
</dbReference>
<dbReference type="AlphaFoldDB" id="A0A1S2VR21"/>
<dbReference type="GO" id="GO:0003993">
    <property type="term" value="F:acid phosphatase activity"/>
    <property type="evidence" value="ECO:0007669"/>
    <property type="project" value="InterPro"/>
</dbReference>
<name>A0A1S2VR21_9BACT</name>